<evidence type="ECO:0000256" key="1">
    <source>
        <dbReference type="ARBA" id="ARBA00007989"/>
    </source>
</evidence>
<dbReference type="InterPro" id="IPR002087">
    <property type="entry name" value="Anti_prolifrtn"/>
</dbReference>
<dbReference type="KEGG" id="caua:113116715"/>
<dbReference type="PANTHER" id="PTHR22978:SF12">
    <property type="entry name" value="MATERNAL B9.15 PROTEIN-LIKE ISOFORM X1"/>
    <property type="match status" value="1"/>
</dbReference>
<proteinExistence type="inferred from homology"/>
<feature type="domain" description="Anti-proliferative protein" evidence="3">
    <location>
        <begin position="34"/>
        <end position="141"/>
    </location>
</feature>
<dbReference type="Gene3D" id="3.90.640.90">
    <property type="entry name" value="Anti-proliferative protein, N-terminal domain"/>
    <property type="match status" value="1"/>
</dbReference>
<dbReference type="SUPFAM" id="SSF160696">
    <property type="entry name" value="BTG domain-like"/>
    <property type="match status" value="1"/>
</dbReference>
<dbReference type="PRINTS" id="PR00310">
    <property type="entry name" value="ANTIPRLFBTG1"/>
</dbReference>
<dbReference type="SMART" id="SM00099">
    <property type="entry name" value="btg1"/>
    <property type="match status" value="1"/>
</dbReference>
<gene>
    <name evidence="5" type="primary">LOC113116715</name>
</gene>
<dbReference type="Pfam" id="PF07742">
    <property type="entry name" value="BTG"/>
    <property type="match status" value="1"/>
</dbReference>
<accession>A0A6P6R5N1</accession>
<feature type="compositionally biased region" description="Polar residues" evidence="2">
    <location>
        <begin position="177"/>
        <end position="193"/>
    </location>
</feature>
<dbReference type="InterPro" id="IPR033332">
    <property type="entry name" value="BTG"/>
</dbReference>
<organism evidence="4 5">
    <name type="scientific">Carassius auratus</name>
    <name type="common">Goldfish</name>
    <dbReference type="NCBI Taxonomy" id="7957"/>
    <lineage>
        <taxon>Eukaryota</taxon>
        <taxon>Metazoa</taxon>
        <taxon>Chordata</taxon>
        <taxon>Craniata</taxon>
        <taxon>Vertebrata</taxon>
        <taxon>Euteleostomi</taxon>
        <taxon>Actinopterygii</taxon>
        <taxon>Neopterygii</taxon>
        <taxon>Teleostei</taxon>
        <taxon>Ostariophysi</taxon>
        <taxon>Cypriniformes</taxon>
        <taxon>Cyprinidae</taxon>
        <taxon>Cyprininae</taxon>
        <taxon>Carassius</taxon>
    </lineage>
</organism>
<evidence type="ECO:0000313" key="4">
    <source>
        <dbReference type="Proteomes" id="UP000515129"/>
    </source>
</evidence>
<feature type="compositionally biased region" description="Basic and acidic residues" evidence="2">
    <location>
        <begin position="200"/>
        <end position="212"/>
    </location>
</feature>
<dbReference type="RefSeq" id="XP_026140817.1">
    <property type="nucleotide sequence ID" value="XM_026285032.1"/>
</dbReference>
<dbReference type="PANTHER" id="PTHR22978">
    <property type="entry name" value="B-CELL TRANSLOCATION GENE"/>
    <property type="match status" value="1"/>
</dbReference>
<comment type="similarity">
    <text evidence="1">Belongs to the BTG family.</text>
</comment>
<sequence length="300" mass="33597">MCQRKQKTMLMEVPLSQMPIEMTYKTVGVSVVRMKKEVSAGVNFLKGLVVERGGVDQIKAKLFAANLQELLLKKFTGHWYPDNPCKGQAYRCIRINDKIPCDESVSQACVESGLKPSELGFPREITIWIDPSEVCVRSGENGRYFTVAQFTKVEDEERDFNQGDTFSQADSVNLDTSDYHSATSSDCGSAVSSDTEEEVKENQTKKAEERKVKNTVHTARSKARESKGPCKFTPAQIPGPQYFYNPAPMWPHHKKKRGMFFTTVCAPAPSPLFAYYVIPKAPPQFIVPHATLQTWGTVKG</sequence>
<name>A0A6P6R5N1_CARAU</name>
<dbReference type="GO" id="GO:0005634">
    <property type="term" value="C:nucleus"/>
    <property type="evidence" value="ECO:0007669"/>
    <property type="project" value="TreeGrafter"/>
</dbReference>
<dbReference type="GeneID" id="113116715"/>
<dbReference type="AlphaFoldDB" id="A0A6P6R5N1"/>
<dbReference type="FunFam" id="3.90.640.90:FF:000002">
    <property type="entry name" value="BTG anti-proliferation factor 4"/>
    <property type="match status" value="1"/>
</dbReference>
<dbReference type="InterPro" id="IPR036054">
    <property type="entry name" value="BTG-like_sf"/>
</dbReference>
<dbReference type="GO" id="GO:0005737">
    <property type="term" value="C:cytoplasm"/>
    <property type="evidence" value="ECO:0007669"/>
    <property type="project" value="TreeGrafter"/>
</dbReference>
<reference evidence="5" key="1">
    <citation type="submission" date="2025-08" db="UniProtKB">
        <authorList>
            <consortium name="RefSeq"/>
        </authorList>
    </citation>
    <scope>IDENTIFICATION</scope>
    <source>
        <strain evidence="5">Wakin</strain>
        <tissue evidence="5">Muscle</tissue>
    </source>
</reference>
<evidence type="ECO:0000259" key="3">
    <source>
        <dbReference type="SMART" id="SM00099"/>
    </source>
</evidence>
<evidence type="ECO:0000313" key="5">
    <source>
        <dbReference type="RefSeq" id="XP_026140817.1"/>
    </source>
</evidence>
<evidence type="ECO:0000256" key="2">
    <source>
        <dbReference type="SAM" id="MobiDB-lite"/>
    </source>
</evidence>
<dbReference type="OrthoDB" id="19928at2759"/>
<feature type="region of interest" description="Disordered" evidence="2">
    <location>
        <begin position="177"/>
        <end position="231"/>
    </location>
</feature>
<dbReference type="Proteomes" id="UP000515129">
    <property type="component" value="Chromosome 16"/>
</dbReference>
<keyword evidence="4" id="KW-1185">Reference proteome</keyword>
<protein>
    <submittedName>
        <fullName evidence="5">Protein BTG3-like isoform X1</fullName>
    </submittedName>
</protein>